<evidence type="ECO:0000313" key="2">
    <source>
        <dbReference type="EMBL" id="KFH44361.1"/>
    </source>
</evidence>
<feature type="region of interest" description="Disordered" evidence="1">
    <location>
        <begin position="68"/>
        <end position="91"/>
    </location>
</feature>
<accession>A0A086T4S9</accession>
<name>A0A086T4S9_HAPC1</name>
<dbReference type="OrthoDB" id="66964at2759"/>
<gene>
    <name evidence="2" type="ORF">ACRE_048900</name>
</gene>
<proteinExistence type="predicted"/>
<dbReference type="Proteomes" id="UP000029964">
    <property type="component" value="Unassembled WGS sequence"/>
</dbReference>
<dbReference type="HOGENOM" id="CLU_054584_0_0_1"/>
<reference evidence="3" key="1">
    <citation type="journal article" date="2014" name="Genome Announc.">
        <title>Genome sequence and annotation of Acremonium chrysogenum, producer of the beta-lactam antibiotic cephalosporin C.</title>
        <authorList>
            <person name="Terfehr D."/>
            <person name="Dahlmann T.A."/>
            <person name="Specht T."/>
            <person name="Zadra I."/>
            <person name="Kuernsteiner H."/>
            <person name="Kueck U."/>
        </authorList>
    </citation>
    <scope>NUCLEOTIDE SEQUENCE [LARGE SCALE GENOMIC DNA]</scope>
    <source>
        <strain evidence="3">ATCC 11550 / CBS 779.69 / DSM 880 / IAM 14645 / JCM 23072 / IMI 49137</strain>
    </source>
</reference>
<evidence type="ECO:0000313" key="3">
    <source>
        <dbReference type="Proteomes" id="UP000029964"/>
    </source>
</evidence>
<organism evidence="2 3">
    <name type="scientific">Hapsidospora chrysogenum (strain ATCC 11550 / CBS 779.69 / DSM 880 / IAM 14645 / JCM 23072 / IMI 49137)</name>
    <name type="common">Acremonium chrysogenum</name>
    <dbReference type="NCBI Taxonomy" id="857340"/>
    <lineage>
        <taxon>Eukaryota</taxon>
        <taxon>Fungi</taxon>
        <taxon>Dikarya</taxon>
        <taxon>Ascomycota</taxon>
        <taxon>Pezizomycotina</taxon>
        <taxon>Sordariomycetes</taxon>
        <taxon>Hypocreomycetidae</taxon>
        <taxon>Hypocreales</taxon>
        <taxon>Bionectriaceae</taxon>
        <taxon>Hapsidospora</taxon>
    </lineage>
</organism>
<dbReference type="AlphaFoldDB" id="A0A086T4S9"/>
<evidence type="ECO:0000256" key="1">
    <source>
        <dbReference type="SAM" id="MobiDB-lite"/>
    </source>
</evidence>
<comment type="caution">
    <text evidence="2">The sequence shown here is derived from an EMBL/GenBank/DDBJ whole genome shotgun (WGS) entry which is preliminary data.</text>
</comment>
<sequence>MFPPVDQSVLQSNPDFANLYNKLTNVILNPDGSTKDHPAAKERRRVKQELDKHRLREAKHHLLTRAIATVSPPPVDQPSTTTQHRRPQHQQPALPEPLLDLLLLLPPLLSPSTPSLDAPSTALLLSHPPLSSLPDLAPDLTALLSSHLRSSALNLARIANPTTNPSYLHRQIPSLAASTGALLDAEISAYDALAAARLRTLTALAALLDTYARCLARLLRALEAKHGVVARSLDLRAADVSLRAQHGLAAVETALHTTRGEVYTPEAKVALKNYALHLRDAKARTGERIRGLTAELADYGVGVKGGEAKERTMREMARVYREMGRQMEDARGDIHRLQKGS</sequence>
<keyword evidence="3" id="KW-1185">Reference proteome</keyword>
<protein>
    <submittedName>
        <fullName evidence="2">Uncharacterized protein</fullName>
    </submittedName>
</protein>
<dbReference type="STRING" id="857340.A0A086T4S9"/>
<dbReference type="EMBL" id="JPKY01000050">
    <property type="protein sequence ID" value="KFH44361.1"/>
    <property type="molecule type" value="Genomic_DNA"/>
</dbReference>